<comment type="caution">
    <text evidence="1">The sequence shown here is derived from an EMBL/GenBank/DDBJ whole genome shotgun (WGS) entry which is preliminary data.</text>
</comment>
<protein>
    <submittedName>
        <fullName evidence="1">rRNA methylase</fullName>
    </submittedName>
</protein>
<proteinExistence type="predicted"/>
<reference evidence="3" key="1">
    <citation type="submission" date="2009-12" db="EMBL/GenBank/DDBJ databases">
        <title>Sequence of Clostridiales genomosp. BVAB3 str. UPII9-5.</title>
        <authorList>
            <person name="Madupu R."/>
            <person name="Durkin A.S."/>
            <person name="Torralba M."/>
            <person name="Methe B."/>
            <person name="Sutton G.G."/>
            <person name="Strausberg R.L."/>
            <person name="Nelson K.E."/>
        </authorList>
    </citation>
    <scope>NUCLEOTIDE SEQUENCE [LARGE SCALE GENOMIC DNA]</scope>
    <source>
        <strain evidence="3">28L</strain>
    </source>
</reference>
<accession>D3LUA3</accession>
<name>D3LUA3_9FIRM</name>
<gene>
    <name evidence="1" type="ORF">HMPREF0889_0486</name>
    <name evidence="2" type="ORF">HMPREF1039_1050</name>
</gene>
<dbReference type="AlphaFoldDB" id="D3LUA3"/>
<dbReference type="GO" id="GO:0032259">
    <property type="term" value="P:methylation"/>
    <property type="evidence" value="ECO:0007669"/>
    <property type="project" value="UniProtKB-KW"/>
</dbReference>
<reference evidence="2 4" key="3">
    <citation type="submission" date="2011-04" db="EMBL/GenBank/DDBJ databases">
        <authorList>
            <person name="Harkins D.M."/>
            <person name="Madupu R."/>
            <person name="Durkin A.S."/>
            <person name="Torralba M."/>
            <person name="Methe B."/>
            <person name="Sutton G.G."/>
            <person name="Nelson K.E."/>
        </authorList>
    </citation>
    <scope>NUCLEOTIDE SEQUENCE [LARGE SCALE GENOMIC DNA]</scope>
    <source>
        <strain evidence="2 4">UPII 199-6</strain>
    </source>
</reference>
<dbReference type="Proteomes" id="UP000003242">
    <property type="component" value="Unassembled WGS sequence"/>
</dbReference>
<dbReference type="EMBL" id="ADGP01000016">
    <property type="protein sequence ID" value="EFD94259.1"/>
    <property type="molecule type" value="Genomic_DNA"/>
</dbReference>
<evidence type="ECO:0000313" key="1">
    <source>
        <dbReference type="EMBL" id="EFD94259.1"/>
    </source>
</evidence>
<dbReference type="InterPro" id="IPR010719">
    <property type="entry name" value="MnmM_MeTrfase"/>
</dbReference>
<dbReference type="RefSeq" id="WP_007390972.1">
    <property type="nucleotide sequence ID" value="NZ_ADGP01000016.1"/>
</dbReference>
<dbReference type="EMBL" id="AFIJ01000020">
    <property type="protein sequence ID" value="EGL40941.1"/>
    <property type="molecule type" value="Genomic_DNA"/>
</dbReference>
<keyword evidence="1" id="KW-0489">Methyltransferase</keyword>
<evidence type="ECO:0000313" key="3">
    <source>
        <dbReference type="Proteomes" id="UP000003242"/>
    </source>
</evidence>
<dbReference type="CDD" id="cd02440">
    <property type="entry name" value="AdoMet_MTases"/>
    <property type="match status" value="1"/>
</dbReference>
<evidence type="ECO:0000313" key="2">
    <source>
        <dbReference type="EMBL" id="EGL40941.1"/>
    </source>
</evidence>
<dbReference type="Proteomes" id="UP000004018">
    <property type="component" value="Unassembled WGS sequence"/>
</dbReference>
<dbReference type="SUPFAM" id="SSF53335">
    <property type="entry name" value="S-adenosyl-L-methionine-dependent methyltransferases"/>
    <property type="match status" value="1"/>
</dbReference>
<dbReference type="PANTHER" id="PTHR35276">
    <property type="entry name" value="S-ADENOSYL-L-METHIONINE-DEPENDENT METHYLTRANSFERASES SUPERFAMILY PROTEIN"/>
    <property type="match status" value="1"/>
</dbReference>
<keyword evidence="1" id="KW-0808">Transferase</keyword>
<dbReference type="GO" id="GO:0008168">
    <property type="term" value="F:methyltransferase activity"/>
    <property type="evidence" value="ECO:0007669"/>
    <property type="project" value="UniProtKB-KW"/>
</dbReference>
<dbReference type="InterPro" id="IPR029063">
    <property type="entry name" value="SAM-dependent_MTases_sf"/>
</dbReference>
<dbReference type="OrthoDB" id="9792989at2"/>
<evidence type="ECO:0000313" key="4">
    <source>
        <dbReference type="Proteomes" id="UP000004018"/>
    </source>
</evidence>
<sequence>MSYTLHNAVSLCHLLLESYVADASIVVDMTCGNGHDTLFLRERLAPRATLYAFDIQEPAVQATKKRLQQAGKWDEQVILRQGSHEKLIHMIDAEIDICVFNLGYLPAGNHNIHTEFAITLKALKICLHKLSKKGMIIMAAYPGTRAGAEEAMGVAEFLQQLPQEQYHVSLWQPLNQIHEPPILYIVQRRS</sequence>
<reference evidence="1" key="2">
    <citation type="submission" date="2009-12" db="EMBL/GenBank/DDBJ databases">
        <authorList>
            <person name="Madupu R."/>
            <person name="Durkin A.S."/>
            <person name="Torralba M."/>
            <person name="Methe B."/>
            <person name="Sutton G.G."/>
            <person name="Strausberg R.L."/>
            <person name="Nelson K.E."/>
        </authorList>
    </citation>
    <scope>NUCLEOTIDE SEQUENCE</scope>
    <source>
        <strain evidence="1">28L</strain>
    </source>
</reference>
<keyword evidence="4" id="KW-1185">Reference proteome</keyword>
<dbReference type="PANTHER" id="PTHR35276:SF1">
    <property type="entry name" value="TRNA (MNM(5)S(2)U34)-METHYLTRANSFERASE, CHLOROPLASTIC"/>
    <property type="match status" value="1"/>
</dbReference>
<dbReference type="Gene3D" id="3.40.50.150">
    <property type="entry name" value="Vaccinia Virus protein VP39"/>
    <property type="match status" value="1"/>
</dbReference>
<dbReference type="eggNOG" id="COG2890">
    <property type="taxonomic scope" value="Bacteria"/>
</dbReference>
<organism evidence="1 3">
    <name type="scientific">Megasphaera lornae</name>
    <dbReference type="NCBI Taxonomy" id="1000568"/>
    <lineage>
        <taxon>Bacteria</taxon>
        <taxon>Bacillati</taxon>
        <taxon>Bacillota</taxon>
        <taxon>Negativicutes</taxon>
        <taxon>Veillonellales</taxon>
        <taxon>Veillonellaceae</taxon>
        <taxon>Megasphaera</taxon>
    </lineage>
</organism>
<dbReference type="Pfam" id="PF06962">
    <property type="entry name" value="rRNA_methylase"/>
    <property type="match status" value="1"/>
</dbReference>
<dbReference type="STRING" id="699218.HMPREF0889_0486"/>